<evidence type="ECO:0000256" key="4">
    <source>
        <dbReference type="SAM" id="Phobius"/>
    </source>
</evidence>
<dbReference type="PANTHER" id="PTHR11361:SF152">
    <property type="entry name" value="DNA MISMATCH REPAIR PROTEIN"/>
    <property type="match status" value="1"/>
</dbReference>
<dbReference type="InterPro" id="IPR045076">
    <property type="entry name" value="MutS"/>
</dbReference>
<keyword evidence="1" id="KW-0547">Nucleotide-binding</keyword>
<dbReference type="GO" id="GO:0030983">
    <property type="term" value="F:mismatched DNA binding"/>
    <property type="evidence" value="ECO:0007669"/>
    <property type="project" value="InterPro"/>
</dbReference>
<gene>
    <name evidence="6" type="ORF">FM121_02845</name>
</gene>
<dbReference type="Gene3D" id="3.40.50.300">
    <property type="entry name" value="P-loop containing nucleotide triphosphate hydrolases"/>
    <property type="match status" value="1"/>
</dbReference>
<keyword evidence="3" id="KW-0238">DNA-binding</keyword>
<protein>
    <submittedName>
        <fullName evidence="6">MutS-related protein, family 1</fullName>
    </submittedName>
</protein>
<evidence type="ECO:0000313" key="7">
    <source>
        <dbReference type="Proteomes" id="UP000195918"/>
    </source>
</evidence>
<dbReference type="SMART" id="SM00534">
    <property type="entry name" value="MUTSac"/>
    <property type="match status" value="1"/>
</dbReference>
<keyword evidence="7" id="KW-1185">Reference proteome</keyword>
<dbReference type="InterPro" id="IPR000432">
    <property type="entry name" value="DNA_mismatch_repair_MutS_C"/>
</dbReference>
<dbReference type="OrthoDB" id="9802448at2"/>
<name>A0A1X6WMV1_9ENTE</name>
<keyword evidence="4" id="KW-1133">Transmembrane helix</keyword>
<accession>A0A1X6WMV1</accession>
<dbReference type="GO" id="GO:0005829">
    <property type="term" value="C:cytosol"/>
    <property type="evidence" value="ECO:0007669"/>
    <property type="project" value="TreeGrafter"/>
</dbReference>
<dbReference type="Pfam" id="PF00488">
    <property type="entry name" value="MutS_V"/>
    <property type="match status" value="1"/>
</dbReference>
<evidence type="ECO:0000256" key="3">
    <source>
        <dbReference type="ARBA" id="ARBA00023125"/>
    </source>
</evidence>
<evidence type="ECO:0000259" key="5">
    <source>
        <dbReference type="SMART" id="SM00534"/>
    </source>
</evidence>
<dbReference type="PANTHER" id="PTHR11361">
    <property type="entry name" value="DNA MISMATCH REPAIR PROTEIN MUTS FAMILY MEMBER"/>
    <property type="match status" value="1"/>
</dbReference>
<sequence length="548" mass="61701">MNEIGIVILFVLGITGFFYYLDYVSRVKLRKQIKSDWGNIPRGTKKDTEKSLHKAFSLKNHQENSLIDDLTWQDLDMFEVFQRLNLTYSSIGSEKLYETLRSYSLSDDEPSSEEIIAYFKEHPSEREAFSYQFAQLGKKDFNYIQAYLNEQTKPVFEQQGLFTFLGLLPIISLISAIFIGPIGLFVGLASLCFNTIFYFIQKGKLDVELGTMSYLVQSLSLGTKLSKKNSPVKEELQKKIAPFQKVLPFAFAFKTKTGGEMEMMVEMLGGAFLLPFISYGTVSKALNHHQQDAKDIWDLLGQLEVSIAILNLREIYGEHWCQPVFTDKNEVIGENVIHPLLSEPVPNPVAWQKNTLITGSNASGKSTYVRSVAINCLLAQTLNTCLATSFQLKRGHILSSMGVSDSVIDGDSYFIAEIKSLRRLINQVATGKFCYTFIDEILKGTNTIERIAASSSVIQWLNSQNQLTFVATHDIELPQILGASCDNIHFEETVEKDQGITFDYLLKDGVATSRNAIKLIDALGFPDEIVAHAFESANYFDTNKAWHS</sequence>
<feature type="transmembrane region" description="Helical" evidence="4">
    <location>
        <begin position="161"/>
        <end position="178"/>
    </location>
</feature>
<evidence type="ECO:0000313" key="6">
    <source>
        <dbReference type="EMBL" id="SLM85006.1"/>
    </source>
</evidence>
<dbReference type="InterPro" id="IPR027417">
    <property type="entry name" value="P-loop_NTPase"/>
</dbReference>
<dbReference type="RefSeq" id="WP_086950647.1">
    <property type="nucleotide sequence ID" value="NZ_FWFD01000007.1"/>
</dbReference>
<keyword evidence="2" id="KW-0067">ATP-binding</keyword>
<evidence type="ECO:0000256" key="2">
    <source>
        <dbReference type="ARBA" id="ARBA00022840"/>
    </source>
</evidence>
<feature type="transmembrane region" description="Helical" evidence="4">
    <location>
        <begin position="6"/>
        <end position="24"/>
    </location>
</feature>
<evidence type="ECO:0000256" key="1">
    <source>
        <dbReference type="ARBA" id="ARBA00022741"/>
    </source>
</evidence>
<dbReference type="AlphaFoldDB" id="A0A1X6WMV1"/>
<dbReference type="GO" id="GO:0006298">
    <property type="term" value="P:mismatch repair"/>
    <property type="evidence" value="ECO:0007669"/>
    <property type="project" value="InterPro"/>
</dbReference>
<dbReference type="SUPFAM" id="SSF52540">
    <property type="entry name" value="P-loop containing nucleoside triphosphate hydrolases"/>
    <property type="match status" value="1"/>
</dbReference>
<feature type="domain" description="DNA mismatch repair proteins mutS family" evidence="5">
    <location>
        <begin position="352"/>
        <end position="538"/>
    </location>
</feature>
<dbReference type="GO" id="GO:0140664">
    <property type="term" value="F:ATP-dependent DNA damage sensor activity"/>
    <property type="evidence" value="ECO:0007669"/>
    <property type="project" value="InterPro"/>
</dbReference>
<dbReference type="EMBL" id="FWFD01000007">
    <property type="protein sequence ID" value="SLM85006.1"/>
    <property type="molecule type" value="Genomic_DNA"/>
</dbReference>
<organism evidence="6 7">
    <name type="scientific">Vagococcus fluvialis bH819</name>
    <dbReference type="NCBI Taxonomy" id="1255619"/>
    <lineage>
        <taxon>Bacteria</taxon>
        <taxon>Bacillati</taxon>
        <taxon>Bacillota</taxon>
        <taxon>Bacilli</taxon>
        <taxon>Lactobacillales</taxon>
        <taxon>Enterococcaceae</taxon>
        <taxon>Vagococcus</taxon>
    </lineage>
</organism>
<reference evidence="7" key="1">
    <citation type="submission" date="2017-02" db="EMBL/GenBank/DDBJ databases">
        <authorList>
            <person name="Dridi B."/>
        </authorList>
    </citation>
    <scope>NUCLEOTIDE SEQUENCE [LARGE SCALE GENOMIC DNA]</scope>
    <source>
        <strain evidence="7">bH819</strain>
    </source>
</reference>
<dbReference type="Proteomes" id="UP000195918">
    <property type="component" value="Unassembled WGS sequence"/>
</dbReference>
<keyword evidence="4" id="KW-0812">Transmembrane</keyword>
<keyword evidence="4" id="KW-0472">Membrane</keyword>
<dbReference type="GO" id="GO:0005524">
    <property type="term" value="F:ATP binding"/>
    <property type="evidence" value="ECO:0007669"/>
    <property type="project" value="UniProtKB-KW"/>
</dbReference>
<proteinExistence type="predicted"/>